<evidence type="ECO:0000313" key="1">
    <source>
        <dbReference type="EMBL" id="MBK1869677.1"/>
    </source>
</evidence>
<evidence type="ECO:0000313" key="2">
    <source>
        <dbReference type="Proteomes" id="UP000616151"/>
    </source>
</evidence>
<reference evidence="1" key="1">
    <citation type="submission" date="2021-01" db="EMBL/GenBank/DDBJ databases">
        <authorList>
            <person name="Sun Q."/>
        </authorList>
    </citation>
    <scope>NUCLEOTIDE SEQUENCE</scope>
    <source>
        <strain evidence="1">YIM B02566</strain>
    </source>
</reference>
<organism evidence="1 2">
    <name type="scientific">Taklimakanibacter albus</name>
    <dbReference type="NCBI Taxonomy" id="2800327"/>
    <lineage>
        <taxon>Bacteria</taxon>
        <taxon>Pseudomonadati</taxon>
        <taxon>Pseudomonadota</taxon>
        <taxon>Alphaproteobacteria</taxon>
        <taxon>Hyphomicrobiales</taxon>
        <taxon>Aestuariivirgaceae</taxon>
        <taxon>Taklimakanibacter</taxon>
    </lineage>
</organism>
<comment type="caution">
    <text evidence="1">The sequence shown here is derived from an EMBL/GenBank/DDBJ whole genome shotgun (WGS) entry which is preliminary data.</text>
</comment>
<accession>A0ACC5RAL3</accession>
<proteinExistence type="predicted"/>
<sequence length="315" mass="35342">MRWTGKIRFLFLAPAVIWVLAFTVFPLGYSLYLAFYKIEQKVEVKREKQPMLDAAGQPVLDDAGQPRTKNVVIKEQVNTATFIGLDNFKRMLTDTQVHEAVRVTLTFVLIAVPLELALGFLLAVLFNQHIFGRPILRAIMILPIFATPLAVGYTFFTIFYEVGGPLAWTGIPFLSNPTWALMSVIIVDVWQWTPFCFLVFLAALQGVPDELYEAARVDGANAWDMLKEVMLPLLIPTIVIVLLLRMAEALKLFDIPFALTGGGPGVATQPFSMLAFRTGLRFFDLGYASAMSYAFLAVIMIVITLFFRRLRANYG</sequence>
<name>A0ACC5RAL3_9HYPH</name>
<protein>
    <submittedName>
        <fullName evidence="1">Sugar ABC transporter permease</fullName>
    </submittedName>
</protein>
<dbReference type="Proteomes" id="UP000616151">
    <property type="component" value="Unassembled WGS sequence"/>
</dbReference>
<dbReference type="EMBL" id="JAENHL010000008">
    <property type="protein sequence ID" value="MBK1869677.1"/>
    <property type="molecule type" value="Genomic_DNA"/>
</dbReference>
<gene>
    <name evidence="1" type="ORF">JHL16_25170</name>
</gene>
<keyword evidence="2" id="KW-1185">Reference proteome</keyword>